<feature type="compositionally biased region" description="Low complexity" evidence="1">
    <location>
        <begin position="83"/>
        <end position="97"/>
    </location>
</feature>
<organism evidence="2 3">
    <name type="scientific">Rousettus aegyptiacus</name>
    <name type="common">Egyptian fruit bat</name>
    <name type="synonym">Pteropus aegyptiacus</name>
    <dbReference type="NCBI Taxonomy" id="9407"/>
    <lineage>
        <taxon>Eukaryota</taxon>
        <taxon>Metazoa</taxon>
        <taxon>Chordata</taxon>
        <taxon>Craniata</taxon>
        <taxon>Vertebrata</taxon>
        <taxon>Euteleostomi</taxon>
        <taxon>Mammalia</taxon>
        <taxon>Eutheria</taxon>
        <taxon>Laurasiatheria</taxon>
        <taxon>Chiroptera</taxon>
        <taxon>Yinpterochiroptera</taxon>
        <taxon>Pteropodoidea</taxon>
        <taxon>Pteropodidae</taxon>
        <taxon>Rousettinae</taxon>
        <taxon>Rousettus</taxon>
    </lineage>
</organism>
<reference evidence="2 3" key="1">
    <citation type="journal article" date="2020" name="Nature">
        <title>Six reference-quality genomes reveal evolution of bat adaptations.</title>
        <authorList>
            <person name="Jebb D."/>
            <person name="Huang Z."/>
            <person name="Pippel M."/>
            <person name="Hughes G.M."/>
            <person name="Lavrichenko K."/>
            <person name="Devanna P."/>
            <person name="Winkler S."/>
            <person name="Jermiin L.S."/>
            <person name="Skirmuntt E.C."/>
            <person name="Katzourakis A."/>
            <person name="Burkitt-Gray L."/>
            <person name="Ray D.A."/>
            <person name="Sullivan K.A.M."/>
            <person name="Roscito J.G."/>
            <person name="Kirilenko B.M."/>
            <person name="Davalos L.M."/>
            <person name="Corthals A.P."/>
            <person name="Power M.L."/>
            <person name="Jones G."/>
            <person name="Ransome R.D."/>
            <person name="Dechmann D.K.N."/>
            <person name="Locatelli A.G."/>
            <person name="Puechmaille S.J."/>
            <person name="Fedrigo O."/>
            <person name="Jarvis E.D."/>
            <person name="Hiller M."/>
            <person name="Vernes S.C."/>
            <person name="Myers E.W."/>
            <person name="Teeling E.C."/>
        </authorList>
    </citation>
    <scope>NUCLEOTIDE SEQUENCE [LARGE SCALE GENOMIC DNA]</scope>
    <source>
        <strain evidence="2">MRouAeg1</strain>
        <tissue evidence="2">Muscle</tissue>
    </source>
</reference>
<feature type="compositionally biased region" description="Polar residues" evidence="1">
    <location>
        <begin position="58"/>
        <end position="82"/>
    </location>
</feature>
<name>A0A7J8ILY0_ROUAE</name>
<comment type="caution">
    <text evidence="2">The sequence shown here is derived from an EMBL/GenBank/DDBJ whole genome shotgun (WGS) entry which is preliminary data.</text>
</comment>
<sequence length="135" mass="14866">MELEFECGLESRPDTHSTGQHWRKDPSIRPLSQKGKTFVATAPEAQLVISSLLNVRNPGRFSQQPPLVRLNQGSSASSKQISCPQRQPRCTRPPACTMHLTLSASPSHLPPTRHAGRPPRFSPRGTSLAACHRQV</sequence>
<gene>
    <name evidence="2" type="ORF">HJG63_010734</name>
</gene>
<keyword evidence="3" id="KW-1185">Reference proteome</keyword>
<dbReference type="AlphaFoldDB" id="A0A7J8ILY0"/>
<feature type="region of interest" description="Disordered" evidence="1">
    <location>
        <begin position="1"/>
        <end position="30"/>
    </location>
</feature>
<evidence type="ECO:0000256" key="1">
    <source>
        <dbReference type="SAM" id="MobiDB-lite"/>
    </source>
</evidence>
<evidence type="ECO:0000313" key="2">
    <source>
        <dbReference type="EMBL" id="KAF6485584.1"/>
    </source>
</evidence>
<dbReference type="EMBL" id="JACASE010000003">
    <property type="protein sequence ID" value="KAF6485584.1"/>
    <property type="molecule type" value="Genomic_DNA"/>
</dbReference>
<proteinExistence type="predicted"/>
<dbReference type="Proteomes" id="UP000593571">
    <property type="component" value="Unassembled WGS sequence"/>
</dbReference>
<protein>
    <submittedName>
        <fullName evidence="2">Uncharacterized protein</fullName>
    </submittedName>
</protein>
<evidence type="ECO:0000313" key="3">
    <source>
        <dbReference type="Proteomes" id="UP000593571"/>
    </source>
</evidence>
<accession>A0A7J8ILY0</accession>
<feature type="region of interest" description="Disordered" evidence="1">
    <location>
        <begin position="58"/>
        <end position="135"/>
    </location>
</feature>